<evidence type="ECO:0000256" key="3">
    <source>
        <dbReference type="ARBA" id="ARBA00022692"/>
    </source>
</evidence>
<dbReference type="AlphaFoldDB" id="A0A561U9A4"/>
<dbReference type="Pfam" id="PF01810">
    <property type="entry name" value="LysE"/>
    <property type="match status" value="1"/>
</dbReference>
<evidence type="ECO:0000256" key="5">
    <source>
        <dbReference type="ARBA" id="ARBA00023136"/>
    </source>
</evidence>
<dbReference type="InterPro" id="IPR001123">
    <property type="entry name" value="LeuE-type"/>
</dbReference>
<dbReference type="EMBL" id="VIWX01000002">
    <property type="protein sequence ID" value="TWF95925.1"/>
    <property type="molecule type" value="Genomic_DNA"/>
</dbReference>
<accession>A0A561U9A4</accession>
<keyword evidence="4 6" id="KW-1133">Transmembrane helix</keyword>
<dbReference type="Proteomes" id="UP000316184">
    <property type="component" value="Unassembled WGS sequence"/>
</dbReference>
<proteinExistence type="predicted"/>
<evidence type="ECO:0000256" key="1">
    <source>
        <dbReference type="ARBA" id="ARBA00004651"/>
    </source>
</evidence>
<evidence type="ECO:0000256" key="6">
    <source>
        <dbReference type="SAM" id="Phobius"/>
    </source>
</evidence>
<feature type="transmembrane region" description="Helical" evidence="6">
    <location>
        <begin position="189"/>
        <end position="207"/>
    </location>
</feature>
<dbReference type="PANTHER" id="PTHR30086">
    <property type="entry name" value="ARGININE EXPORTER PROTEIN ARGO"/>
    <property type="match status" value="1"/>
</dbReference>
<comment type="caution">
    <text evidence="7">The sequence shown here is derived from an EMBL/GenBank/DDBJ whole genome shotgun (WGS) entry which is preliminary data.</text>
</comment>
<dbReference type="PIRSF" id="PIRSF006324">
    <property type="entry name" value="LeuE"/>
    <property type="match status" value="1"/>
</dbReference>
<dbReference type="GO" id="GO:0015171">
    <property type="term" value="F:amino acid transmembrane transporter activity"/>
    <property type="evidence" value="ECO:0007669"/>
    <property type="project" value="TreeGrafter"/>
</dbReference>
<comment type="subcellular location">
    <subcellularLocation>
        <location evidence="1">Cell membrane</location>
        <topology evidence="1">Multi-pass membrane protein</topology>
    </subcellularLocation>
</comment>
<organism evidence="7 8">
    <name type="scientific">Saccharopolyspora dendranthemae</name>
    <dbReference type="NCBI Taxonomy" id="1181886"/>
    <lineage>
        <taxon>Bacteria</taxon>
        <taxon>Bacillati</taxon>
        <taxon>Actinomycetota</taxon>
        <taxon>Actinomycetes</taxon>
        <taxon>Pseudonocardiales</taxon>
        <taxon>Pseudonocardiaceae</taxon>
        <taxon>Saccharopolyspora</taxon>
    </lineage>
</organism>
<feature type="transmembrane region" description="Helical" evidence="6">
    <location>
        <begin position="42"/>
        <end position="61"/>
    </location>
</feature>
<dbReference type="GO" id="GO:0005886">
    <property type="term" value="C:plasma membrane"/>
    <property type="evidence" value="ECO:0007669"/>
    <property type="project" value="UniProtKB-SubCell"/>
</dbReference>
<evidence type="ECO:0000313" key="8">
    <source>
        <dbReference type="Proteomes" id="UP000316184"/>
    </source>
</evidence>
<feature type="transmembrane region" description="Helical" evidence="6">
    <location>
        <begin position="67"/>
        <end position="90"/>
    </location>
</feature>
<dbReference type="PANTHER" id="PTHR30086:SF20">
    <property type="entry name" value="ARGININE EXPORTER PROTEIN ARGO-RELATED"/>
    <property type="match status" value="1"/>
</dbReference>
<feature type="transmembrane region" description="Helical" evidence="6">
    <location>
        <begin position="6"/>
        <end position="30"/>
    </location>
</feature>
<evidence type="ECO:0000313" key="7">
    <source>
        <dbReference type="EMBL" id="TWF95925.1"/>
    </source>
</evidence>
<keyword evidence="2" id="KW-1003">Cell membrane</keyword>
<reference evidence="7 8" key="1">
    <citation type="submission" date="2019-06" db="EMBL/GenBank/DDBJ databases">
        <title>Sequencing the genomes of 1000 actinobacteria strains.</title>
        <authorList>
            <person name="Klenk H.-P."/>
        </authorList>
    </citation>
    <scope>NUCLEOTIDE SEQUENCE [LARGE SCALE GENOMIC DNA]</scope>
    <source>
        <strain evidence="7 8">DSM 46699</strain>
    </source>
</reference>
<keyword evidence="3 6" id="KW-0812">Transmembrane</keyword>
<keyword evidence="5 6" id="KW-0472">Membrane</keyword>
<feature type="transmembrane region" description="Helical" evidence="6">
    <location>
        <begin position="152"/>
        <end position="177"/>
    </location>
</feature>
<gene>
    <name evidence="7" type="ORF">FHU35_12925</name>
</gene>
<evidence type="ECO:0000256" key="4">
    <source>
        <dbReference type="ARBA" id="ARBA00022989"/>
    </source>
</evidence>
<protein>
    <submittedName>
        <fullName evidence="7">Threonine/homoserine/homoserine lactone efflux protein</fullName>
    </submittedName>
</protein>
<keyword evidence="8" id="KW-1185">Reference proteome</keyword>
<sequence>MVVGGGAVAGVAAVALGLVLTPGPNMLYLVSRTLTQGRRAGGMSLCGVAAGFALYAAAAAAGLSTVFALVPVLYTVLQVAGAGYLGWLAWQSLRPGAVSVFEPAPVAPAGAGRLFTMGLVTNLLNPKIAVLYVSLLPQFVDPARGSVAAQSLMLAGVQIAVALVVNAVIVLAAGTVARVLTGRPLWVRAQRWLMATVLAGLAVRLLTDRARPAG</sequence>
<evidence type="ECO:0000256" key="2">
    <source>
        <dbReference type="ARBA" id="ARBA00022475"/>
    </source>
</evidence>
<dbReference type="RefSeq" id="WP_246110281.1">
    <property type="nucleotide sequence ID" value="NZ_VIWX01000002.1"/>
</dbReference>
<name>A0A561U9A4_9PSEU</name>